<dbReference type="Proteomes" id="UP000009149">
    <property type="component" value="Chromosome"/>
</dbReference>
<organism evidence="1 2">
    <name type="scientific">Methylacidiphilum infernorum (isolate V4)</name>
    <name type="common">Methylokorus infernorum (strain V4)</name>
    <dbReference type="NCBI Taxonomy" id="481448"/>
    <lineage>
        <taxon>Bacteria</taxon>
        <taxon>Pseudomonadati</taxon>
        <taxon>Verrucomicrobiota</taxon>
        <taxon>Methylacidiphilae</taxon>
        <taxon>Methylacidiphilales</taxon>
        <taxon>Methylacidiphilaceae</taxon>
        <taxon>Methylacidiphilum (ex Ratnadevi et al. 2023)</taxon>
    </lineage>
</organism>
<dbReference type="PANTHER" id="PTHR37953:SF1">
    <property type="entry name" value="UPF0127 PROTEIN MJ1496"/>
    <property type="match status" value="1"/>
</dbReference>
<gene>
    <name evidence="1" type="ordered locus">Minf_0442</name>
</gene>
<evidence type="ECO:0000313" key="1">
    <source>
        <dbReference type="EMBL" id="ACD82500.1"/>
    </source>
</evidence>
<dbReference type="eggNOG" id="COG1430">
    <property type="taxonomic scope" value="Bacteria"/>
</dbReference>
<dbReference type="InterPro" id="IPR003795">
    <property type="entry name" value="DUF192"/>
</dbReference>
<proteinExistence type="predicted"/>
<reference evidence="1 2" key="1">
    <citation type="journal article" date="2008" name="Biol. Direct">
        <title>Complete genome sequence of the extremely acidophilic methanotroph isolate V4, Methylacidiphilum infernorum, a representative of the bacterial phylum Verrucomicrobia.</title>
        <authorList>
            <person name="Hou S."/>
            <person name="Makarova K.S."/>
            <person name="Saw J.H."/>
            <person name="Senin P."/>
            <person name="Ly B.V."/>
            <person name="Zhou Z."/>
            <person name="Ren Y."/>
            <person name="Wang J."/>
            <person name="Galperin M.Y."/>
            <person name="Omelchenko M.V."/>
            <person name="Wolf Y.I."/>
            <person name="Yutin N."/>
            <person name="Koonin E.V."/>
            <person name="Stott M.B."/>
            <person name="Mountain B.W."/>
            <person name="Crowe M.A."/>
            <person name="Smirnova A.V."/>
            <person name="Dunfield P.F."/>
            <person name="Feng L."/>
            <person name="Wang L."/>
            <person name="Alam M."/>
        </authorList>
    </citation>
    <scope>NUCLEOTIDE SEQUENCE [LARGE SCALE GENOMIC DNA]</scope>
    <source>
        <strain evidence="2">Isolate V4</strain>
    </source>
</reference>
<name>B3DYX8_METI4</name>
<dbReference type="PANTHER" id="PTHR37953">
    <property type="entry name" value="UPF0127 PROTEIN MJ1496"/>
    <property type="match status" value="1"/>
</dbReference>
<dbReference type="AlphaFoldDB" id="B3DYX8"/>
<accession>B3DYX8</accession>
<dbReference type="STRING" id="481448.Minf_0442"/>
<dbReference type="HOGENOM" id="CLU_097039_0_2_0"/>
<dbReference type="EMBL" id="CP000975">
    <property type="protein sequence ID" value="ACD82500.1"/>
    <property type="molecule type" value="Genomic_DNA"/>
</dbReference>
<evidence type="ECO:0000313" key="2">
    <source>
        <dbReference type="Proteomes" id="UP000009149"/>
    </source>
</evidence>
<dbReference type="RefSeq" id="WP_012462782.1">
    <property type="nucleotide sequence ID" value="NC_010794.1"/>
</dbReference>
<dbReference type="KEGG" id="min:Minf_0442"/>
<dbReference type="Gene3D" id="2.60.120.1140">
    <property type="entry name" value="Protein of unknown function DUF192"/>
    <property type="match status" value="1"/>
</dbReference>
<sequence length="168" mass="19490">MRMGKKKRGWADSCILWMISILFFPPLKIKGEGKVDTVILVGKLPTQHLTAEVVWKNEDLRRGLMYRERLPEENGMLFVLPYEQKAVFWMKNTRIPLSIAFMNKEGRILEIYSMKPFDLTPVPSRSSAVRFALEVNEGWFDRHKISAGDQLHPLNMSWDQLLALLTAN</sequence>
<dbReference type="InterPro" id="IPR038695">
    <property type="entry name" value="Saro_0823-like_sf"/>
</dbReference>
<protein>
    <submittedName>
        <fullName evidence="1">Uncharacterized conserved protein</fullName>
    </submittedName>
</protein>
<dbReference type="Pfam" id="PF02643">
    <property type="entry name" value="DUF192"/>
    <property type="match status" value="1"/>
</dbReference>